<dbReference type="SUPFAM" id="SSF48403">
    <property type="entry name" value="Ankyrin repeat"/>
    <property type="match status" value="1"/>
</dbReference>
<evidence type="ECO:0000256" key="1">
    <source>
        <dbReference type="ARBA" id="ARBA00022737"/>
    </source>
</evidence>
<accession>A0AAN8FFA4</accession>
<evidence type="ECO:0000313" key="3">
    <source>
        <dbReference type="EMBL" id="KAK5973032.1"/>
    </source>
</evidence>
<sequence length="661" mass="74806">MGGSRPSTILCFSSSKFPFSHLPKMPTFTAKGNGGRGNWRTSQKQQRELDAKMHQSLRLLMFAAYEREEEERQKAFADAQRIVHGQQNNGHLMKNETEDLELECDLELEPRLEMKPQSRPLPVKPEPHAIEPLLPMSLDEVCTRMAYYVYASSTDGNFKHSQSWYRSMLHLCQNALATHEYPRPQLPFDVERELDKLCDEIEEQFCEEKHRNSRKFDKRNLKQQKEGGDEFECLYPVPTEDMRNNPLLLTGVSGNIGMFFKLIAEKTHLIDDQTCHQDCICYSSTPTTKANVLHFAAAHGNAEFITSVLYPEPQRFANQQIRDHYNRMVARWLKSMISPSFSRLSPFDMAVFYDDPNCAKALLTRTTVDAVRARKSDMASPNSSLPFHPYTESQLSLAAYYGNKEIVQILKDAALIKPHHYPQAFREAANAGDIDMLMKLWEMCGKDEAFLAEKDQKPGKRMCSPLHLAAAAGHLRCVQFLCQSQMLRTLPDAVGDLPITYALENGHMAIVEYLMGTFPSEVPPTLIKSAINCKRNQIAKRLFHGIMVHKEIIASCKPLTFAVEVGNFHMAEYILKQYYAENKISEEPWSIDVSDALRAVLCSNALPADKKGTFVMAFQLAGVKVSMVNVVKMVSDKALAATICNSLRDPANQPPQPKSSP</sequence>
<proteinExistence type="predicted"/>
<protein>
    <submittedName>
        <fullName evidence="3">Uncharacterized protein</fullName>
    </submittedName>
</protein>
<evidence type="ECO:0000313" key="4">
    <source>
        <dbReference type="Proteomes" id="UP001331761"/>
    </source>
</evidence>
<gene>
    <name evidence="3" type="ORF">GCK32_006983</name>
</gene>
<dbReference type="PANTHER" id="PTHR24198">
    <property type="entry name" value="ANKYRIN REPEAT AND PROTEIN KINASE DOMAIN-CONTAINING PROTEIN"/>
    <property type="match status" value="1"/>
</dbReference>
<keyword evidence="2" id="KW-0040">ANK repeat</keyword>
<comment type="caution">
    <text evidence="3">The sequence shown here is derived from an EMBL/GenBank/DDBJ whole genome shotgun (WGS) entry which is preliminary data.</text>
</comment>
<name>A0AAN8FFA4_TRICO</name>
<dbReference type="Gene3D" id="1.25.40.20">
    <property type="entry name" value="Ankyrin repeat-containing domain"/>
    <property type="match status" value="2"/>
</dbReference>
<dbReference type="Pfam" id="PF12796">
    <property type="entry name" value="Ank_2"/>
    <property type="match status" value="1"/>
</dbReference>
<dbReference type="InterPro" id="IPR036770">
    <property type="entry name" value="Ankyrin_rpt-contain_sf"/>
</dbReference>
<dbReference type="SMART" id="SM00248">
    <property type="entry name" value="ANK"/>
    <property type="match status" value="5"/>
</dbReference>
<evidence type="ECO:0000256" key="2">
    <source>
        <dbReference type="ARBA" id="ARBA00023043"/>
    </source>
</evidence>
<dbReference type="AlphaFoldDB" id="A0AAN8FFA4"/>
<keyword evidence="4" id="KW-1185">Reference proteome</keyword>
<keyword evidence="1" id="KW-0677">Repeat</keyword>
<dbReference type="EMBL" id="WIXE01015985">
    <property type="protein sequence ID" value="KAK5973032.1"/>
    <property type="molecule type" value="Genomic_DNA"/>
</dbReference>
<dbReference type="InterPro" id="IPR002110">
    <property type="entry name" value="Ankyrin_rpt"/>
</dbReference>
<organism evidence="3 4">
    <name type="scientific">Trichostrongylus colubriformis</name>
    <name type="common">Black scour worm</name>
    <dbReference type="NCBI Taxonomy" id="6319"/>
    <lineage>
        <taxon>Eukaryota</taxon>
        <taxon>Metazoa</taxon>
        <taxon>Ecdysozoa</taxon>
        <taxon>Nematoda</taxon>
        <taxon>Chromadorea</taxon>
        <taxon>Rhabditida</taxon>
        <taxon>Rhabditina</taxon>
        <taxon>Rhabditomorpha</taxon>
        <taxon>Strongyloidea</taxon>
        <taxon>Trichostrongylidae</taxon>
        <taxon>Trichostrongylus</taxon>
    </lineage>
</organism>
<dbReference type="PANTHER" id="PTHR24198:SF165">
    <property type="entry name" value="ANKYRIN REPEAT-CONTAINING PROTEIN-RELATED"/>
    <property type="match status" value="1"/>
</dbReference>
<reference evidence="3 4" key="1">
    <citation type="submission" date="2019-10" db="EMBL/GenBank/DDBJ databases">
        <title>Assembly and Annotation for the nematode Trichostrongylus colubriformis.</title>
        <authorList>
            <person name="Martin J."/>
        </authorList>
    </citation>
    <scope>NUCLEOTIDE SEQUENCE [LARGE SCALE GENOMIC DNA]</scope>
    <source>
        <strain evidence="3">G859</strain>
        <tissue evidence="3">Whole worm</tissue>
    </source>
</reference>
<dbReference type="Proteomes" id="UP001331761">
    <property type="component" value="Unassembled WGS sequence"/>
</dbReference>